<gene>
    <name evidence="1" type="ORF">L2716_01315</name>
</gene>
<organism evidence="1 2">
    <name type="scientific">Pseudalkalibacillus berkeleyi</name>
    <dbReference type="NCBI Taxonomy" id="1069813"/>
    <lineage>
        <taxon>Bacteria</taxon>
        <taxon>Bacillati</taxon>
        <taxon>Bacillota</taxon>
        <taxon>Bacilli</taxon>
        <taxon>Bacillales</taxon>
        <taxon>Fictibacillaceae</taxon>
        <taxon>Pseudalkalibacillus</taxon>
    </lineage>
</organism>
<comment type="caution">
    <text evidence="1">The sequence shown here is derived from an EMBL/GenBank/DDBJ whole genome shotgun (WGS) entry which is preliminary data.</text>
</comment>
<accession>A0ABS9GU29</accession>
<dbReference type="EMBL" id="JAKIJS010000001">
    <property type="protein sequence ID" value="MCF6136348.1"/>
    <property type="molecule type" value="Genomic_DNA"/>
</dbReference>
<evidence type="ECO:0000313" key="1">
    <source>
        <dbReference type="EMBL" id="MCF6136348.1"/>
    </source>
</evidence>
<proteinExistence type="predicted"/>
<evidence type="ECO:0000313" key="2">
    <source>
        <dbReference type="Proteomes" id="UP001649381"/>
    </source>
</evidence>
<keyword evidence="2" id="KW-1185">Reference proteome</keyword>
<name>A0ABS9GU29_9BACL</name>
<dbReference type="RefSeq" id="WP_236330889.1">
    <property type="nucleotide sequence ID" value="NZ_JAKIJS010000001.1"/>
</dbReference>
<reference evidence="1 2" key="1">
    <citation type="submission" date="2022-01" db="EMBL/GenBank/DDBJ databases">
        <title>Alkalihalobacillus sp. EGI L200015, a novel bacterium isolated from a salt lake sediment.</title>
        <authorList>
            <person name="Gao L."/>
            <person name="Fang B.-Z."/>
            <person name="Li W.-J."/>
        </authorList>
    </citation>
    <scope>NUCLEOTIDE SEQUENCE [LARGE SCALE GENOMIC DNA]</scope>
    <source>
        <strain evidence="1 2">KCTC 12718</strain>
    </source>
</reference>
<protein>
    <submittedName>
        <fullName evidence="1">Uncharacterized protein</fullName>
    </submittedName>
</protein>
<sequence>MKNEEKRLRDVQALAYHVTDAIHLNPMRRSEQDLKTAVDQLSRAVGILSDSSRCISLDEVEEKVNKAYQLIVKRNHSNKKMKIK</sequence>
<dbReference type="Proteomes" id="UP001649381">
    <property type="component" value="Unassembled WGS sequence"/>
</dbReference>